<evidence type="ECO:0000313" key="2">
    <source>
        <dbReference type="EMBL" id="KAK7389224.1"/>
    </source>
</evidence>
<comment type="caution">
    <text evidence="2">The sequence shown here is derived from an EMBL/GenBank/DDBJ whole genome shotgun (WGS) entry which is preliminary data.</text>
</comment>
<name>A0AAN9S434_PSOTE</name>
<evidence type="ECO:0000313" key="3">
    <source>
        <dbReference type="Proteomes" id="UP001386955"/>
    </source>
</evidence>
<feature type="region of interest" description="Disordered" evidence="1">
    <location>
        <begin position="88"/>
        <end position="112"/>
    </location>
</feature>
<proteinExistence type="predicted"/>
<dbReference type="EMBL" id="JAYMYS010000006">
    <property type="protein sequence ID" value="KAK7389224.1"/>
    <property type="molecule type" value="Genomic_DNA"/>
</dbReference>
<gene>
    <name evidence="2" type="ORF">VNO78_24060</name>
</gene>
<keyword evidence="3" id="KW-1185">Reference proteome</keyword>
<dbReference type="AlphaFoldDB" id="A0AAN9S434"/>
<feature type="compositionally biased region" description="Basic residues" evidence="1">
    <location>
        <begin position="88"/>
        <end position="100"/>
    </location>
</feature>
<evidence type="ECO:0000256" key="1">
    <source>
        <dbReference type="SAM" id="MobiDB-lite"/>
    </source>
</evidence>
<protein>
    <submittedName>
        <fullName evidence="2">Uncharacterized protein</fullName>
    </submittedName>
</protein>
<organism evidence="2 3">
    <name type="scientific">Psophocarpus tetragonolobus</name>
    <name type="common">Winged bean</name>
    <name type="synonym">Dolichos tetragonolobus</name>
    <dbReference type="NCBI Taxonomy" id="3891"/>
    <lineage>
        <taxon>Eukaryota</taxon>
        <taxon>Viridiplantae</taxon>
        <taxon>Streptophyta</taxon>
        <taxon>Embryophyta</taxon>
        <taxon>Tracheophyta</taxon>
        <taxon>Spermatophyta</taxon>
        <taxon>Magnoliopsida</taxon>
        <taxon>eudicotyledons</taxon>
        <taxon>Gunneridae</taxon>
        <taxon>Pentapetalae</taxon>
        <taxon>rosids</taxon>
        <taxon>fabids</taxon>
        <taxon>Fabales</taxon>
        <taxon>Fabaceae</taxon>
        <taxon>Papilionoideae</taxon>
        <taxon>50 kb inversion clade</taxon>
        <taxon>NPAAA clade</taxon>
        <taxon>indigoferoid/millettioid clade</taxon>
        <taxon>Phaseoleae</taxon>
        <taxon>Psophocarpus</taxon>
    </lineage>
</organism>
<reference evidence="2 3" key="1">
    <citation type="submission" date="2024-01" db="EMBL/GenBank/DDBJ databases">
        <title>The genomes of 5 underutilized Papilionoideae crops provide insights into root nodulation and disease resistanc.</title>
        <authorList>
            <person name="Jiang F."/>
        </authorList>
    </citation>
    <scope>NUCLEOTIDE SEQUENCE [LARGE SCALE GENOMIC DNA]</scope>
    <source>
        <strain evidence="2">DUOXIRENSHENG_FW03</strain>
        <tissue evidence="2">Leaves</tissue>
    </source>
</reference>
<dbReference type="Proteomes" id="UP001386955">
    <property type="component" value="Unassembled WGS sequence"/>
</dbReference>
<accession>A0AAN9S434</accession>
<sequence>MMPDSFEDLTSKCLPELSWQNYFKKKIIPVAVIVSLEGSQNKDVEMLGHGHGHHDLHIDRDGKSIDAEQLLRYRVVAQVLELRIVKRRKADRSHRHRKKTAVASPQSAFQGEPIRSFHTKKHTGHQLGSQRSVLSWVSEWLGRARRKKRRTKLKPS</sequence>